<protein>
    <submittedName>
        <fullName evidence="1">Uncharacterized protein</fullName>
    </submittedName>
</protein>
<evidence type="ECO:0000313" key="2">
    <source>
        <dbReference type="Proteomes" id="UP001231649"/>
    </source>
</evidence>
<dbReference type="Proteomes" id="UP001231649">
    <property type="component" value="Chromosome 14"/>
</dbReference>
<dbReference type="EMBL" id="CM056790">
    <property type="protein sequence ID" value="KAJ8723431.1"/>
    <property type="molecule type" value="Genomic_DNA"/>
</dbReference>
<proteinExistence type="predicted"/>
<gene>
    <name evidence="1" type="ORF">PYW08_003343</name>
</gene>
<comment type="caution">
    <text evidence="1">The sequence shown here is derived from an EMBL/GenBank/DDBJ whole genome shotgun (WGS) entry which is preliminary data.</text>
</comment>
<accession>A0ACC2QT49</accession>
<reference evidence="1" key="1">
    <citation type="submission" date="2023-03" db="EMBL/GenBank/DDBJ databases">
        <title>Chromosome-level genomes of two armyworms, Mythimna separata and Mythimna loreyi, provide insights into the biosynthesis and reception of sex pheromones.</title>
        <authorList>
            <person name="Zhao H."/>
        </authorList>
    </citation>
    <scope>NUCLEOTIDE SEQUENCE</scope>
    <source>
        <strain evidence="1">BeijingLab</strain>
    </source>
</reference>
<evidence type="ECO:0000313" key="1">
    <source>
        <dbReference type="EMBL" id="KAJ8723431.1"/>
    </source>
</evidence>
<name>A0ACC2QT49_9NEOP</name>
<keyword evidence="2" id="KW-1185">Reference proteome</keyword>
<organism evidence="1 2">
    <name type="scientific">Mythimna loreyi</name>
    <dbReference type="NCBI Taxonomy" id="667449"/>
    <lineage>
        <taxon>Eukaryota</taxon>
        <taxon>Metazoa</taxon>
        <taxon>Ecdysozoa</taxon>
        <taxon>Arthropoda</taxon>
        <taxon>Hexapoda</taxon>
        <taxon>Insecta</taxon>
        <taxon>Pterygota</taxon>
        <taxon>Neoptera</taxon>
        <taxon>Endopterygota</taxon>
        <taxon>Lepidoptera</taxon>
        <taxon>Glossata</taxon>
        <taxon>Ditrysia</taxon>
        <taxon>Noctuoidea</taxon>
        <taxon>Noctuidae</taxon>
        <taxon>Noctuinae</taxon>
        <taxon>Hadenini</taxon>
        <taxon>Mythimna</taxon>
    </lineage>
</organism>
<sequence>MKSFAYVALVVFFVTVLVEGYGPQIRRKNIGGWSKSSHRNKPSPGPPHGPPQRPPHHGFPPHWPHHDHFRPPNRHDFWDDDSPVWSGGSDSRDSSGESDNHSGDDYDSYDNMSPERDGSDSSYEDSGDWFGRHSTKRPCKKPHTKKPPNTTHRPIQTTNKPRPTTPEPRPTTSKPIPTTTETVVRPTRTVGPIPPITNRPPWHPTTTTETTTDSIPETTSSNPDVETTTEEEFITLSPEMEECINTCPSTPEFNPVCGSDDQTYPNEGKLFCASSCTGLNITIKRRSVCPPPNFDDGGQPPGPPPPPPPTTTTESPLARTTPFSNFERCMRLCAITPSFTPVCGTDLITYMNMDRLKCAQSCGEAVEVLCEKPCAACGFNPVTIPTTTTLRPRTTTQISRSSTEEPAVQECIDACPVTTEYNPVCGSNGVTYNNPSRLLCAQLCGVGVIVTRLGPCGFPTTTSTTTTVAVPTTLPPNVLDCIRRCPVTSEYNPVCGTDDLTYNNLGHLHCSSFCGVQVEFKHNLRCTDEFDLGPDETDTTPSSTTKDVNENKDPQIPPWRTTVTTSSVFTSPTTTTTTIPPTTTTSTSTTKAGSDSSSTFGFTIPNDILIDIFGSSTTQTSVTKPTNPDDDEDLDLDTRFSNDTGKHTGRTHHSRVIYPD</sequence>